<dbReference type="InterPro" id="IPR009003">
    <property type="entry name" value="Peptidase_S1_PA"/>
</dbReference>
<dbReference type="GO" id="GO:0006508">
    <property type="term" value="P:proteolysis"/>
    <property type="evidence" value="ECO:0007669"/>
    <property type="project" value="UniProtKB-KW"/>
</dbReference>
<reference evidence="3" key="1">
    <citation type="journal article" date="2019" name="Int. J. Syst. Evol. Microbiol.">
        <title>The Global Catalogue of Microorganisms (GCM) 10K type strain sequencing project: providing services to taxonomists for standard genome sequencing and annotation.</title>
        <authorList>
            <consortium name="The Broad Institute Genomics Platform"/>
            <consortium name="The Broad Institute Genome Sequencing Center for Infectious Disease"/>
            <person name="Wu L."/>
            <person name="Ma J."/>
        </authorList>
    </citation>
    <scope>NUCLEOTIDE SEQUENCE [LARGE SCALE GENOMIC DNA]</scope>
    <source>
        <strain evidence="3">KCTC 12848</strain>
    </source>
</reference>
<dbReference type="CDD" id="cd00267">
    <property type="entry name" value="ABC_ATPase"/>
    <property type="match status" value="1"/>
</dbReference>
<keyword evidence="3" id="KW-1185">Reference proteome</keyword>
<accession>A0ABV9XUV5</accession>
<dbReference type="EMBL" id="JBHSJB010000008">
    <property type="protein sequence ID" value="MFC5054143.1"/>
    <property type="molecule type" value="Genomic_DNA"/>
</dbReference>
<organism evidence="2 3">
    <name type="scientific">Saccharothrix xinjiangensis</name>
    <dbReference type="NCBI Taxonomy" id="204798"/>
    <lineage>
        <taxon>Bacteria</taxon>
        <taxon>Bacillati</taxon>
        <taxon>Actinomycetota</taxon>
        <taxon>Actinomycetes</taxon>
        <taxon>Pseudonocardiales</taxon>
        <taxon>Pseudonocardiaceae</taxon>
        <taxon>Saccharothrix</taxon>
    </lineage>
</organism>
<dbReference type="SUPFAM" id="SSF52540">
    <property type="entry name" value="P-loop containing nucleoside triphosphate hydrolases"/>
    <property type="match status" value="1"/>
</dbReference>
<dbReference type="Pfam" id="PF20703">
    <property type="entry name" value="nSTAND1"/>
    <property type="match status" value="1"/>
</dbReference>
<dbReference type="SUPFAM" id="SSF50998">
    <property type="entry name" value="Quinoprotein alcohol dehydrogenase-like"/>
    <property type="match status" value="1"/>
</dbReference>
<gene>
    <name evidence="2" type="ORF">ACFPFM_10270</name>
</gene>
<name>A0ABV9XUV5_9PSEU</name>
<dbReference type="InterPro" id="IPR027417">
    <property type="entry name" value="P-loop_NTPase"/>
</dbReference>
<dbReference type="Proteomes" id="UP001595833">
    <property type="component" value="Unassembled WGS sequence"/>
</dbReference>
<evidence type="ECO:0000313" key="2">
    <source>
        <dbReference type="EMBL" id="MFC5054143.1"/>
    </source>
</evidence>
<comment type="caution">
    <text evidence="2">The sequence shown here is derived from an EMBL/GenBank/DDBJ whole genome shotgun (WGS) entry which is preliminary data.</text>
</comment>
<dbReference type="SUPFAM" id="SSF50494">
    <property type="entry name" value="Trypsin-like serine proteases"/>
    <property type="match status" value="1"/>
</dbReference>
<keyword evidence="2" id="KW-0645">Protease</keyword>
<dbReference type="Gene3D" id="2.130.10.10">
    <property type="entry name" value="YVTN repeat-like/Quinoprotein amine dehydrogenase"/>
    <property type="match status" value="2"/>
</dbReference>
<dbReference type="GO" id="GO:0008233">
    <property type="term" value="F:peptidase activity"/>
    <property type="evidence" value="ECO:0007669"/>
    <property type="project" value="UniProtKB-KW"/>
</dbReference>
<protein>
    <submittedName>
        <fullName evidence="2">Serine protease</fullName>
    </submittedName>
</protein>
<keyword evidence="2" id="KW-0378">Hydrolase</keyword>
<dbReference type="RefSeq" id="WP_344038606.1">
    <property type="nucleotide sequence ID" value="NZ_BAAAKE010000012.1"/>
</dbReference>
<evidence type="ECO:0000313" key="3">
    <source>
        <dbReference type="Proteomes" id="UP001595833"/>
    </source>
</evidence>
<dbReference type="InterPro" id="IPR011047">
    <property type="entry name" value="Quinoprotein_ADH-like_sf"/>
</dbReference>
<proteinExistence type="predicted"/>
<dbReference type="InterPro" id="IPR049052">
    <property type="entry name" value="nSTAND1"/>
</dbReference>
<feature type="domain" description="Novel STAND NTPase 1" evidence="1">
    <location>
        <begin position="179"/>
        <end position="528"/>
    </location>
</feature>
<sequence length="1311" mass="140449">MGAGFLVAPDLVCSCAHVLGDGVEPPFGPVRVDFPMLPGVPARTAHVELWEPVRDDGRGDVVLLRLTERAPEGSAALVLGSTEDPWGQRFRVPGFPADREDGVWVGGGLRERQGTGWVQMQADDGPRIARGFSGSPVWSEDLEAVVGMTVAAESGSGTAYLIPSETLVAVSSELAPPCPFRGLHAFRAEDARYFFGRDDEVDELVARIGAQRVTVVAGPSGCGKSSLVDAGLRPRLEAAGTPVSVVRPVPGRSASELPAGLRPSAASGSVLVVDQFEEVVAADPATAREALRLLDELTEAPDGPRVVLTLRAGSLDDLLAGGDAPALGEPLFLTPLRGDRLRAAVERPVAITPGLAHQDGLVDRIVSDASAEPGLLPLVEFTLTELWKNAEAGVLTLRAYDAMGGVAGALAGHAERFYAGLGQDDRDPVRRLLVRLTRHTADGFAVRPTTVEEVFEELRRAIDVLLGARLVVLRGDEGQPPVLAPAHEALLRTWPRLRGWLEADREFLSWQAGVRERADQWQRAGRDRGLVLRGGPLATARQWLDRRPDDVDRLERDFVAAGHAVQRRAALTRRAAVAVLVVLLLTSGLLTARTVAANQELDTTVRHQAARLLADLSERESRVSATSALQFGLAAWRHDPALGYGALLRQQAMFHDVAEVDLDRYAVAMADVATDPTGHVAVTASATGALAAWRDPWGATPETWPLGTVEHLEGIRVSDNGRRAAVIDSSGAVRVWDLDERGAPVVVRPSSPGTDARPLRDFSMEISPSGDRVVLVNDAGAGPRVEVWDVARPSRPTGFTPATPLVIASIGDDSGTAAFLEEEGEDDALVVRSLDTGAEVRSTPGAGTTARQGRMALTCRDNVLAGWDAFSGAEVFRRPLPRCHRIATDLTGEFLLIESSRESGSFTAVTYLDPRDGRAYQSSSPGSDVALGHEVGGGTVVQRSADGVPVVQHVLGTGVVRMRPPRPVEDVGTQLEYVEVEADLANPAYSGDGSLMAVVGGEFDGEQGLTLIDPRTRRRLARAPDLRWPGRQFLHFTPDNTRLLLFDGPDLLVLDTRDLTELRRLRLPHPDELADRDGTHWPHSVTTPDDRTAVVLYAGLLTRWNLDSGAPVDEPLRLGDSARDLRQAAEEGVVLGTPDRDRVLVSTARGQQWWDLRGRAAGDLIAPEPESQLRAAALDGSRLTIQYSSGRAYLHDLGSGTTSPAIPLTAHTKPIGFTPDGKLVVKDDEQLVQVWDPATAQLLGAFHLPQDTVSATTIGSSLIGMTEFGFVSVDLDPSHWFQSLCAGASRGYSQSELDRLPDGADRGNPCS</sequence>
<dbReference type="Gene3D" id="3.40.50.300">
    <property type="entry name" value="P-loop containing nucleotide triphosphate hydrolases"/>
    <property type="match status" value="1"/>
</dbReference>
<evidence type="ECO:0000259" key="1">
    <source>
        <dbReference type="Pfam" id="PF20703"/>
    </source>
</evidence>
<dbReference type="InterPro" id="IPR015943">
    <property type="entry name" value="WD40/YVTN_repeat-like_dom_sf"/>
</dbReference>
<dbReference type="Pfam" id="PF13365">
    <property type="entry name" value="Trypsin_2"/>
    <property type="match status" value="1"/>
</dbReference>